<evidence type="ECO:0000313" key="11">
    <source>
        <dbReference type="Proteomes" id="UP000219494"/>
    </source>
</evidence>
<dbReference type="Gene3D" id="3.30.70.1320">
    <property type="entry name" value="Multidrug efflux transporter AcrB pore domain like"/>
    <property type="match status" value="1"/>
</dbReference>
<evidence type="ECO:0000256" key="8">
    <source>
        <dbReference type="SAM" id="MobiDB-lite"/>
    </source>
</evidence>
<dbReference type="Pfam" id="PF00873">
    <property type="entry name" value="ACR_tran"/>
    <property type="match status" value="1"/>
</dbReference>
<evidence type="ECO:0000256" key="6">
    <source>
        <dbReference type="ARBA" id="ARBA00022989"/>
    </source>
</evidence>
<dbReference type="GO" id="GO:0008324">
    <property type="term" value="F:monoatomic cation transmembrane transporter activity"/>
    <property type="evidence" value="ECO:0007669"/>
    <property type="project" value="InterPro"/>
</dbReference>
<reference evidence="10 11" key="1">
    <citation type="submission" date="2017-07" db="EMBL/GenBank/DDBJ databases">
        <authorList>
            <person name="Sun Z.S."/>
            <person name="Albrecht U."/>
            <person name="Echele G."/>
            <person name="Lee C.C."/>
        </authorList>
    </citation>
    <scope>NUCLEOTIDE SEQUENCE [LARGE SCALE GENOMIC DNA]</scope>
    <source>
        <strain evidence="10 11">CGMCC 1.12672</strain>
    </source>
</reference>
<dbReference type="AlphaFoldDB" id="A0A285R2P1"/>
<dbReference type="GO" id="GO:0005886">
    <property type="term" value="C:plasma membrane"/>
    <property type="evidence" value="ECO:0007669"/>
    <property type="project" value="UniProtKB-SubCell"/>
</dbReference>
<keyword evidence="4" id="KW-1003">Cell membrane</keyword>
<evidence type="ECO:0000313" key="10">
    <source>
        <dbReference type="EMBL" id="SOB88380.1"/>
    </source>
</evidence>
<accession>A0A285R2P1</accession>
<dbReference type="InterPro" id="IPR001036">
    <property type="entry name" value="Acrflvin-R"/>
</dbReference>
<feature type="transmembrane region" description="Helical" evidence="9">
    <location>
        <begin position="391"/>
        <end position="411"/>
    </location>
</feature>
<evidence type="ECO:0000256" key="1">
    <source>
        <dbReference type="ARBA" id="ARBA00004651"/>
    </source>
</evidence>
<protein>
    <submittedName>
        <fullName evidence="10">Cobalt-zinc-cadmium resistance protein CzcA</fullName>
    </submittedName>
</protein>
<feature type="transmembrane region" description="Helical" evidence="9">
    <location>
        <begin position="1026"/>
        <end position="1045"/>
    </location>
</feature>
<organism evidence="10 11">
    <name type="scientific">Sphingomonas guangdongensis</name>
    <dbReference type="NCBI Taxonomy" id="1141890"/>
    <lineage>
        <taxon>Bacteria</taxon>
        <taxon>Pseudomonadati</taxon>
        <taxon>Pseudomonadota</taxon>
        <taxon>Alphaproteobacteria</taxon>
        <taxon>Sphingomonadales</taxon>
        <taxon>Sphingomonadaceae</taxon>
        <taxon>Sphingomonas</taxon>
    </lineage>
</organism>
<evidence type="ECO:0000256" key="5">
    <source>
        <dbReference type="ARBA" id="ARBA00022692"/>
    </source>
</evidence>
<comment type="subcellular location">
    <subcellularLocation>
        <location evidence="1">Cell membrane</location>
        <topology evidence="1">Multi-pass membrane protein</topology>
    </subcellularLocation>
</comment>
<dbReference type="GO" id="GO:0042910">
    <property type="term" value="F:xenobiotic transmembrane transporter activity"/>
    <property type="evidence" value="ECO:0007669"/>
    <property type="project" value="TreeGrafter"/>
</dbReference>
<feature type="region of interest" description="Disordered" evidence="8">
    <location>
        <begin position="1059"/>
        <end position="1083"/>
    </location>
</feature>
<keyword evidence="5 9" id="KW-0812">Transmembrane</keyword>
<keyword evidence="11" id="KW-1185">Reference proteome</keyword>
<dbReference type="OrthoDB" id="9758757at2"/>
<dbReference type="SUPFAM" id="SSF82714">
    <property type="entry name" value="Multidrug efflux transporter AcrB TolC docking domain, DN and DC subdomains"/>
    <property type="match status" value="2"/>
</dbReference>
<dbReference type="PRINTS" id="PR00702">
    <property type="entry name" value="ACRIFLAVINRP"/>
</dbReference>
<feature type="transmembrane region" description="Helical" evidence="9">
    <location>
        <begin position="365"/>
        <end position="384"/>
    </location>
</feature>
<dbReference type="RefSeq" id="WP_097065271.1">
    <property type="nucleotide sequence ID" value="NZ_OBMI01000005.1"/>
</dbReference>
<feature type="transmembrane region" description="Helical" evidence="9">
    <location>
        <begin position="475"/>
        <end position="494"/>
    </location>
</feature>
<dbReference type="Proteomes" id="UP000219494">
    <property type="component" value="Unassembled WGS sequence"/>
</dbReference>
<comment type="similarity">
    <text evidence="2">Belongs to the resistance-nodulation-cell division (RND) (TC 2.A.6) family.</text>
</comment>
<feature type="transmembrane region" description="Helical" evidence="9">
    <location>
        <begin position="923"/>
        <end position="942"/>
    </location>
</feature>
<dbReference type="Gene3D" id="1.20.1640.10">
    <property type="entry name" value="Multidrug efflux transporter AcrB transmembrane domain"/>
    <property type="match status" value="3"/>
</dbReference>
<dbReference type="Gene3D" id="3.30.70.1430">
    <property type="entry name" value="Multidrug efflux transporter AcrB pore domain"/>
    <property type="match status" value="2"/>
</dbReference>
<dbReference type="PANTHER" id="PTHR32063:SF24">
    <property type="entry name" value="CATION EFFLUX SYSTEM (ACRB_ACRD_ACRF FAMILY)"/>
    <property type="match status" value="1"/>
</dbReference>
<feature type="transmembrane region" description="Helical" evidence="9">
    <location>
        <begin position="561"/>
        <end position="580"/>
    </location>
</feature>
<evidence type="ECO:0000256" key="2">
    <source>
        <dbReference type="ARBA" id="ARBA00010942"/>
    </source>
</evidence>
<dbReference type="SUPFAM" id="SSF82693">
    <property type="entry name" value="Multidrug efflux transporter AcrB pore domain, PN1, PN2, PC1 and PC2 subdomains"/>
    <property type="match status" value="3"/>
</dbReference>
<dbReference type="Gene3D" id="3.30.2090.10">
    <property type="entry name" value="Multidrug efflux transporter AcrB TolC docking domain, DN and DC subdomains"/>
    <property type="match status" value="2"/>
</dbReference>
<dbReference type="Gene3D" id="3.30.70.1440">
    <property type="entry name" value="Multidrug efflux transporter AcrB pore domain"/>
    <property type="match status" value="1"/>
</dbReference>
<evidence type="ECO:0000256" key="7">
    <source>
        <dbReference type="ARBA" id="ARBA00023136"/>
    </source>
</evidence>
<dbReference type="SUPFAM" id="SSF82866">
    <property type="entry name" value="Multidrug efflux transporter AcrB transmembrane domain"/>
    <property type="match status" value="2"/>
</dbReference>
<dbReference type="PANTHER" id="PTHR32063">
    <property type="match status" value="1"/>
</dbReference>
<feature type="compositionally biased region" description="Basic and acidic residues" evidence="8">
    <location>
        <begin position="1062"/>
        <end position="1077"/>
    </location>
</feature>
<keyword evidence="3" id="KW-0813">Transport</keyword>
<dbReference type="InterPro" id="IPR027463">
    <property type="entry name" value="AcrB_DN_DC_subdom"/>
</dbReference>
<sequence>MISRLVTFSVERRWLVLLLTLVAALAGIFALQRLPIDAVPDITNNQVQVNVLAPSLSPDQIERQVSFTIETSLKGIPGLAYTRSLNRNGFAQITAVFTDATDIYFARQQVAERMRMAEERLPQGVMPEMGPIATGLGDIFMWTVEFQELNRVKHRDGEPGLQRDGSYITPEGEHLVSERDKATYLHTVQEWIVSPQLRGTEGVAGVDSLGGFDREYLVIPDLQRLASMRLTVQDLATALERSNTSIGAGTVDRNGEGLFVRSDARVRTADELSRTVVASREGVPIVLNQVATVKAGQGIRTGSASENGHEVVVGTAVMRIGENSRTVATDVGERLQAIGRSLPTDVVVKPVLDRTKLVNSTIATVARNLAEGAVLVIVVLFVLLGNFRAALIAAMVIPITMLLTAMGMLRAGVSANLMSLGALDFGLIVDGAVIIVENALRHLGTRQHETGGVLPLKERLAIVAASAREMIRPSVYGQAIIILVYAPLLTFSGVEGKMFEPMALTVIIALVFAFVLSLTFVPAAIAAFLAGKVEEKESRIVVWLKRRYEPGLNAAMRRPSVTIGGALAGVLVAALAFTTLGQEFLPQLDEGDILVQAWRPPGTSVEQSQRMQFAVEKTISREPEVQYAFSRTGTSEIASDPMPPNATDTFVMLKPRQEWPDPSLPKEELVERIEKKVSTIPGNGYEITQPIQMRFNELVAGVRGDIAVKVFGDDFASMNATAVQIADVMRKVPGAADVRVEQTEGLPLLDIRPNRDAMARVGVSAGDVQDVVAATVGGKQAGVIFEGDARFPVVIRLSETARADLQTLGQIPVPTASGSFVPLASVADIGLGDGPNQISRENGKRRVVVQANVRGRDVAGVVEEAQAKIAQQVALPAGTYLTWGGQFENLASARARLTIVVPICFAVIMLLLYGALGSVRDASLVFTGVPLALVGGILALVLRGLPFSISAAVGFIALSGVAVLNGLVMVSSIHDLMREGMDRARAAREGALLRLRPVAMTALVASLGFVPMALGHGAGAEVQKPLATVVIGGLISATLLTLFVLPTLYARFGSMVTASQHTETHNKQETLMARDYEDQSPLH</sequence>
<evidence type="ECO:0000256" key="3">
    <source>
        <dbReference type="ARBA" id="ARBA00022448"/>
    </source>
</evidence>
<feature type="transmembrane region" description="Helical" evidence="9">
    <location>
        <begin position="948"/>
        <end position="970"/>
    </location>
</feature>
<evidence type="ECO:0000256" key="4">
    <source>
        <dbReference type="ARBA" id="ARBA00022475"/>
    </source>
</evidence>
<dbReference type="NCBIfam" id="TIGR00914">
    <property type="entry name" value="2A0601"/>
    <property type="match status" value="1"/>
</dbReference>
<keyword evidence="7 9" id="KW-0472">Membrane</keyword>
<feature type="transmembrane region" description="Helical" evidence="9">
    <location>
        <begin position="897"/>
        <end position="916"/>
    </location>
</feature>
<feature type="transmembrane region" description="Helical" evidence="9">
    <location>
        <begin position="991"/>
        <end position="1014"/>
    </location>
</feature>
<dbReference type="InterPro" id="IPR004763">
    <property type="entry name" value="CusA-like"/>
</dbReference>
<feature type="transmembrane region" description="Helical" evidence="9">
    <location>
        <begin position="417"/>
        <end position="436"/>
    </location>
</feature>
<name>A0A285R2P1_9SPHN</name>
<gene>
    <name evidence="10" type="ORF">SAMN06297144_3536</name>
</gene>
<keyword evidence="6 9" id="KW-1133">Transmembrane helix</keyword>
<feature type="transmembrane region" description="Helical" evidence="9">
    <location>
        <begin position="506"/>
        <end position="530"/>
    </location>
</feature>
<evidence type="ECO:0000256" key="9">
    <source>
        <dbReference type="SAM" id="Phobius"/>
    </source>
</evidence>
<dbReference type="EMBL" id="OBMI01000005">
    <property type="protein sequence ID" value="SOB88380.1"/>
    <property type="molecule type" value="Genomic_DNA"/>
</dbReference>
<proteinExistence type="inferred from homology"/>